<sequence length="129" mass="14265">MPRTNADSRSPAEFRTMREVLGISGPVLADVLGVNPRSQRAWDYTRVAPDAAWATLDHQEEWIRETADRLLEGVPDDERVRLVVYPNDAAAAAAGVPVPASWHRAAMGHLALILRAEGRACRIDYPPQQ</sequence>
<protein>
    <submittedName>
        <fullName evidence="1">Uncharacterized protein</fullName>
    </submittedName>
</protein>
<dbReference type="RefSeq" id="WP_008729527.1">
    <property type="nucleotide sequence ID" value="NZ_AKFT01000007.1"/>
</dbReference>
<name>J1HNQ2_9ACTO</name>
<keyword evidence="2" id="KW-1185">Reference proteome</keyword>
<evidence type="ECO:0000313" key="2">
    <source>
        <dbReference type="Proteomes" id="UP000002941"/>
    </source>
</evidence>
<dbReference type="PATRIC" id="fig|1125718.3.peg.116"/>
<organism evidence="1 2">
    <name type="scientific">Actinomyces massiliensis F0489</name>
    <dbReference type="NCBI Taxonomy" id="1125718"/>
    <lineage>
        <taxon>Bacteria</taxon>
        <taxon>Bacillati</taxon>
        <taxon>Actinomycetota</taxon>
        <taxon>Actinomycetes</taxon>
        <taxon>Actinomycetales</taxon>
        <taxon>Actinomycetaceae</taxon>
        <taxon>Actinomyces</taxon>
    </lineage>
</organism>
<gene>
    <name evidence="1" type="ORF">HMPREF1318_2345</name>
</gene>
<dbReference type="EMBL" id="AKFT01000007">
    <property type="protein sequence ID" value="EJF47615.1"/>
    <property type="molecule type" value="Genomic_DNA"/>
</dbReference>
<dbReference type="eggNOG" id="ENOG5032B4X">
    <property type="taxonomic scope" value="Bacteria"/>
</dbReference>
<proteinExistence type="predicted"/>
<dbReference type="AlphaFoldDB" id="J1HNQ2"/>
<comment type="caution">
    <text evidence="1">The sequence shown here is derived from an EMBL/GenBank/DDBJ whole genome shotgun (WGS) entry which is preliminary data.</text>
</comment>
<dbReference type="Proteomes" id="UP000002941">
    <property type="component" value="Unassembled WGS sequence"/>
</dbReference>
<dbReference type="OrthoDB" id="3259824at2"/>
<accession>J1HNQ2</accession>
<reference evidence="1 2" key="1">
    <citation type="submission" date="2012-05" db="EMBL/GenBank/DDBJ databases">
        <authorList>
            <person name="Harkins D.M."/>
            <person name="Madupu R."/>
            <person name="Durkin A.S."/>
            <person name="Torralba M."/>
            <person name="Methe B."/>
            <person name="Sutton G.G."/>
            <person name="Nelson K.E."/>
        </authorList>
    </citation>
    <scope>NUCLEOTIDE SEQUENCE [LARGE SCALE GENOMIC DNA]</scope>
    <source>
        <strain evidence="1 2">F0489</strain>
    </source>
</reference>
<evidence type="ECO:0000313" key="1">
    <source>
        <dbReference type="EMBL" id="EJF47615.1"/>
    </source>
</evidence>